<dbReference type="Proteomes" id="UP000749293">
    <property type="component" value="Unassembled WGS sequence"/>
</dbReference>
<dbReference type="InterPro" id="IPR036869">
    <property type="entry name" value="J_dom_sf"/>
</dbReference>
<protein>
    <submittedName>
        <fullName evidence="3">UBA protein</fullName>
    </submittedName>
</protein>
<dbReference type="GeneID" id="55968994"/>
<feature type="compositionally biased region" description="Basic and acidic residues" evidence="1">
    <location>
        <begin position="347"/>
        <end position="357"/>
    </location>
</feature>
<feature type="compositionally biased region" description="Low complexity" evidence="1">
    <location>
        <begin position="429"/>
        <end position="443"/>
    </location>
</feature>
<dbReference type="PANTHER" id="PTHR23172">
    <property type="entry name" value="AUXILIN/CYCLIN G-ASSOCIATED KINASE-RELATED"/>
    <property type="match status" value="1"/>
</dbReference>
<dbReference type="OrthoDB" id="1717591at2759"/>
<feature type="region of interest" description="Disordered" evidence="1">
    <location>
        <begin position="1"/>
        <end position="304"/>
    </location>
</feature>
<gene>
    <name evidence="3" type="ORF">GMORB2_2764</name>
</gene>
<organism evidence="3 4">
    <name type="scientific">Geosmithia morbida</name>
    <dbReference type="NCBI Taxonomy" id="1094350"/>
    <lineage>
        <taxon>Eukaryota</taxon>
        <taxon>Fungi</taxon>
        <taxon>Dikarya</taxon>
        <taxon>Ascomycota</taxon>
        <taxon>Pezizomycotina</taxon>
        <taxon>Sordariomycetes</taxon>
        <taxon>Hypocreomycetidae</taxon>
        <taxon>Hypocreales</taxon>
        <taxon>Bionectriaceae</taxon>
        <taxon>Geosmithia</taxon>
    </lineage>
</organism>
<feature type="compositionally biased region" description="Basic and acidic residues" evidence="1">
    <location>
        <begin position="92"/>
        <end position="108"/>
    </location>
</feature>
<proteinExistence type="predicted"/>
<feature type="region of interest" description="Disordered" evidence="1">
    <location>
        <begin position="347"/>
        <end position="377"/>
    </location>
</feature>
<feature type="compositionally biased region" description="Low complexity" evidence="1">
    <location>
        <begin position="276"/>
        <end position="297"/>
    </location>
</feature>
<feature type="compositionally biased region" description="Low complexity" evidence="1">
    <location>
        <begin position="751"/>
        <end position="780"/>
    </location>
</feature>
<feature type="compositionally biased region" description="Low complexity" evidence="1">
    <location>
        <begin position="186"/>
        <end position="201"/>
    </location>
</feature>
<dbReference type="PROSITE" id="PS50030">
    <property type="entry name" value="UBA"/>
    <property type="match status" value="1"/>
</dbReference>
<reference evidence="3" key="1">
    <citation type="submission" date="2020-03" db="EMBL/GenBank/DDBJ databases">
        <title>Site-based positive gene gene selection in Geosmithia morbida across the United States reveals a broad range of putative effectors and factors for local host and environmental adapation.</title>
        <authorList>
            <person name="Onufrak A."/>
            <person name="Murdoch R.W."/>
            <person name="Gazis R."/>
            <person name="Huff M."/>
            <person name="Staton M."/>
            <person name="Klingeman W."/>
            <person name="Hadziabdic D."/>
        </authorList>
    </citation>
    <scope>NUCLEOTIDE SEQUENCE</scope>
    <source>
        <strain evidence="3">1262</strain>
    </source>
</reference>
<dbReference type="RefSeq" id="XP_035319412.1">
    <property type="nucleotide sequence ID" value="XM_035464742.1"/>
</dbReference>
<feature type="region of interest" description="Disordered" evidence="1">
    <location>
        <begin position="747"/>
        <end position="789"/>
    </location>
</feature>
<dbReference type="Gene3D" id="1.10.8.10">
    <property type="entry name" value="DNA helicase RuvA subunit, C-terminal domain"/>
    <property type="match status" value="1"/>
</dbReference>
<evidence type="ECO:0000313" key="3">
    <source>
        <dbReference type="EMBL" id="KAF4120760.1"/>
    </source>
</evidence>
<feature type="compositionally biased region" description="Polar residues" evidence="1">
    <location>
        <begin position="519"/>
        <end position="537"/>
    </location>
</feature>
<dbReference type="AlphaFoldDB" id="A0A9P4YRI9"/>
<sequence>MNDLSGLDWSGGAGSKKPSMPPPPMSFPSLQPNPSPFSSNRSTPAPTQSSTIPPSHQQPTRSATAQDSFSNLAKFGPAKTNENLTLAQRQVQLEEEKRRKAEEQKRITEAQFGNGQFWDSLGSRGSPSPAAAAQNLPPPSSNDDDLFAAFNKDTQVDNASHFPPPTTSASQRSTPVNDPPLDLSDPSSWGGSARPSAAPSALDDDDPFGLNEMKPAASSPAPPPTQPTADDNDFDFMGDLNRPVDEVRRRQAASQPQPAPGKPIEGDDSSSDDDVPIQPQRQPQRQQAPPRPIQGRPPVKDAGFDRAVAQLVDYGFSAEDARRGLLESGAGTNVQAAANWLLDDAHRKSKAKAEGRDPSTVSAPPLRQAGSPANGEADFTHTAAAMGNTLFKTANSLWKTGQKRMQKAVAEFQQSEAGDPSQPRWLREAQMQQVAGSAAQASSNTTDEAMMLESGERPRPSRTSSRQQEKPHPSSSRPTSQTGSSRNSPVPRWQQQSAPPAMVDPKAKIDRMKADDDNFSTYSSPNRRRGQQTQTQPAPALGRQVEPEPDLLFNSQAPPAQPLPVRPAHQQQQQQPAKRPSAPRPSPPVQARPTRQIPPISPDALERSTRHRLEGTAHFKRGDYAAAHASYSSSLSAVPSTHPLAILLLTNRALTALKTGEPKQSVDSADQAIKLIGPGNGQGETVAVRGETGVDEIRDMRDLYGKALSRKAEALEQMEKWADAGVVWQQCVEAGLGGANAIKGRQRCQNATKPKAPTPAAAAAAPRRAPARPKPSTAASLTPPQSSKAVTRLREANEAAVKEEMERVAMTDAVDAKVSSWRDGKRDNLRALLGSLDQVLWAESGWKKISMADLVMPNKVKINYMKAIAKTHPDKLPQDANTEVRMIAGLVFSTLNESWDKFKAENGL</sequence>
<feature type="compositionally biased region" description="Basic and acidic residues" evidence="1">
    <location>
        <begin position="505"/>
        <end position="516"/>
    </location>
</feature>
<dbReference type="GO" id="GO:0072583">
    <property type="term" value="P:clathrin-dependent endocytosis"/>
    <property type="evidence" value="ECO:0007669"/>
    <property type="project" value="TreeGrafter"/>
</dbReference>
<dbReference type="InterPro" id="IPR009060">
    <property type="entry name" value="UBA-like_sf"/>
</dbReference>
<feature type="domain" description="UBA" evidence="2">
    <location>
        <begin position="298"/>
        <end position="344"/>
    </location>
</feature>
<keyword evidence="4" id="KW-1185">Reference proteome</keyword>
<feature type="compositionally biased region" description="Polar residues" evidence="1">
    <location>
        <begin position="36"/>
        <end position="71"/>
    </location>
</feature>
<feature type="compositionally biased region" description="Polar residues" evidence="1">
    <location>
        <begin position="167"/>
        <end position="176"/>
    </location>
</feature>
<dbReference type="Gene3D" id="1.25.40.10">
    <property type="entry name" value="Tetratricopeptide repeat domain"/>
    <property type="match status" value="1"/>
</dbReference>
<evidence type="ECO:0000313" key="4">
    <source>
        <dbReference type="Proteomes" id="UP000749293"/>
    </source>
</evidence>
<feature type="compositionally biased region" description="Pro residues" evidence="1">
    <location>
        <begin position="19"/>
        <end position="35"/>
    </location>
</feature>
<feature type="compositionally biased region" description="Low complexity" evidence="1">
    <location>
        <begin position="473"/>
        <end position="486"/>
    </location>
</feature>
<accession>A0A9P4YRI9</accession>
<dbReference type="SUPFAM" id="SSF46934">
    <property type="entry name" value="UBA-like"/>
    <property type="match status" value="1"/>
</dbReference>
<dbReference type="EMBL" id="JAANYQ010000015">
    <property type="protein sequence ID" value="KAF4120760.1"/>
    <property type="molecule type" value="Genomic_DNA"/>
</dbReference>
<dbReference type="SUPFAM" id="SSF46565">
    <property type="entry name" value="Chaperone J-domain"/>
    <property type="match status" value="1"/>
</dbReference>
<dbReference type="InterPro" id="IPR015940">
    <property type="entry name" value="UBA"/>
</dbReference>
<dbReference type="Gene3D" id="1.10.287.110">
    <property type="entry name" value="DnaJ domain"/>
    <property type="match status" value="1"/>
</dbReference>
<dbReference type="SUPFAM" id="SSF48452">
    <property type="entry name" value="TPR-like"/>
    <property type="match status" value="1"/>
</dbReference>
<dbReference type="PANTHER" id="PTHR23172:SF19">
    <property type="entry name" value="J DOMAIN-CONTAINING PROTEIN"/>
    <property type="match status" value="1"/>
</dbReference>
<feature type="compositionally biased region" description="Acidic residues" evidence="1">
    <location>
        <begin position="266"/>
        <end position="275"/>
    </location>
</feature>
<dbReference type="InterPro" id="IPR011990">
    <property type="entry name" value="TPR-like_helical_dom_sf"/>
</dbReference>
<dbReference type="FunFam" id="1.10.287.110:FF:000002">
    <property type="entry name" value="putative tyrosine-protein phosphatase auxilin isoform X2"/>
    <property type="match status" value="1"/>
</dbReference>
<comment type="caution">
    <text evidence="3">The sequence shown here is derived from an EMBL/GenBank/DDBJ whole genome shotgun (WGS) entry which is preliminary data.</text>
</comment>
<dbReference type="GO" id="GO:0031982">
    <property type="term" value="C:vesicle"/>
    <property type="evidence" value="ECO:0007669"/>
    <property type="project" value="TreeGrafter"/>
</dbReference>
<feature type="compositionally biased region" description="Low complexity" evidence="1">
    <location>
        <begin position="566"/>
        <end position="580"/>
    </location>
</feature>
<dbReference type="CDD" id="cd14291">
    <property type="entry name" value="UBA1_NUB1_like"/>
    <property type="match status" value="1"/>
</dbReference>
<feature type="compositionally biased region" description="Polar residues" evidence="1">
    <location>
        <begin position="80"/>
        <end position="91"/>
    </location>
</feature>
<evidence type="ECO:0000259" key="2">
    <source>
        <dbReference type="PROSITE" id="PS50030"/>
    </source>
</evidence>
<dbReference type="GO" id="GO:0005737">
    <property type="term" value="C:cytoplasm"/>
    <property type="evidence" value="ECO:0007669"/>
    <property type="project" value="TreeGrafter"/>
</dbReference>
<evidence type="ECO:0000256" key="1">
    <source>
        <dbReference type="SAM" id="MobiDB-lite"/>
    </source>
</evidence>
<dbReference type="GO" id="GO:0030276">
    <property type="term" value="F:clathrin binding"/>
    <property type="evidence" value="ECO:0007669"/>
    <property type="project" value="TreeGrafter"/>
</dbReference>
<name>A0A9P4YRI9_9HYPO</name>
<dbReference type="GO" id="GO:0072318">
    <property type="term" value="P:clathrin coat disassembly"/>
    <property type="evidence" value="ECO:0007669"/>
    <property type="project" value="TreeGrafter"/>
</dbReference>
<dbReference type="FunFam" id="1.25.40.10:FF:000354">
    <property type="entry name" value="UBA domain-containing protein 7"/>
    <property type="match status" value="1"/>
</dbReference>
<feature type="region of interest" description="Disordered" evidence="1">
    <location>
        <begin position="400"/>
        <end position="609"/>
    </location>
</feature>